<name>A0ABW8IMK3_9GAMM</name>
<dbReference type="Pfam" id="PF05635">
    <property type="entry name" value="23S_rRNA_IVP"/>
    <property type="match status" value="1"/>
</dbReference>
<dbReference type="PANTHER" id="PTHR38471">
    <property type="entry name" value="FOUR HELIX BUNDLE PROTEIN"/>
    <property type="match status" value="1"/>
</dbReference>
<evidence type="ECO:0000313" key="1">
    <source>
        <dbReference type="EMBL" id="MFK2855519.1"/>
    </source>
</evidence>
<accession>A0ABW8IMK3</accession>
<gene>
    <name evidence="1" type="ORF">ISP18_13030</name>
</gene>
<proteinExistence type="predicted"/>
<dbReference type="SUPFAM" id="SSF158446">
    <property type="entry name" value="IVS-encoded protein-like"/>
    <property type="match status" value="1"/>
</dbReference>
<sequence length="134" mass="14987">MASNYRELRVWQDAMSLAELVYAMTWQFPVEERFGLSGQLRRAVVSVASCIAEGNARGSTKDYMRFLSMSAGSLAEVETQTLLARRLGYISEVDIVKPLSAIHSLMCQIQALKNALVRKQQSSCSPFPVPRSRQ</sequence>
<organism evidence="1 2">
    <name type="scientific">Dyella humi</name>
    <dbReference type="NCBI Taxonomy" id="1770547"/>
    <lineage>
        <taxon>Bacteria</taxon>
        <taxon>Pseudomonadati</taxon>
        <taxon>Pseudomonadota</taxon>
        <taxon>Gammaproteobacteria</taxon>
        <taxon>Lysobacterales</taxon>
        <taxon>Rhodanobacteraceae</taxon>
        <taxon>Dyella</taxon>
    </lineage>
</organism>
<keyword evidence="2" id="KW-1185">Reference proteome</keyword>
<protein>
    <submittedName>
        <fullName evidence="1">Four helix bundle protein</fullName>
    </submittedName>
</protein>
<dbReference type="InterPro" id="IPR036583">
    <property type="entry name" value="23S_rRNA_IVS_sf"/>
</dbReference>
<comment type="caution">
    <text evidence="1">The sequence shown here is derived from an EMBL/GenBank/DDBJ whole genome shotgun (WGS) entry which is preliminary data.</text>
</comment>
<dbReference type="NCBIfam" id="TIGR02436">
    <property type="entry name" value="four helix bundle protein"/>
    <property type="match status" value="1"/>
</dbReference>
<dbReference type="RefSeq" id="WP_380012534.1">
    <property type="nucleotide sequence ID" value="NZ_JADIKI010000023.1"/>
</dbReference>
<evidence type="ECO:0000313" key="2">
    <source>
        <dbReference type="Proteomes" id="UP001620409"/>
    </source>
</evidence>
<dbReference type="InterPro" id="IPR012657">
    <property type="entry name" value="23S_rRNA-intervening_sequence"/>
</dbReference>
<dbReference type="Gene3D" id="1.20.1440.60">
    <property type="entry name" value="23S rRNA-intervening sequence"/>
    <property type="match status" value="1"/>
</dbReference>
<dbReference type="PANTHER" id="PTHR38471:SF2">
    <property type="entry name" value="FOUR HELIX BUNDLE PROTEIN"/>
    <property type="match status" value="1"/>
</dbReference>
<dbReference type="EMBL" id="JADIKI010000023">
    <property type="protein sequence ID" value="MFK2855519.1"/>
    <property type="molecule type" value="Genomic_DNA"/>
</dbReference>
<dbReference type="CDD" id="cd16377">
    <property type="entry name" value="23S_rRNA_IVP_like"/>
    <property type="match status" value="1"/>
</dbReference>
<dbReference type="Proteomes" id="UP001620409">
    <property type="component" value="Unassembled WGS sequence"/>
</dbReference>
<reference evidence="1 2" key="1">
    <citation type="submission" date="2020-10" db="EMBL/GenBank/DDBJ databases">
        <title>Phylogeny of dyella-like bacteria.</title>
        <authorList>
            <person name="Fu J."/>
        </authorList>
    </citation>
    <scope>NUCLEOTIDE SEQUENCE [LARGE SCALE GENOMIC DNA]</scope>
    <source>
        <strain evidence="1 2">DHG40</strain>
    </source>
</reference>